<dbReference type="OrthoDB" id="1930760at2759"/>
<keyword evidence="2" id="KW-0677">Repeat</keyword>
<organism evidence="4 5">
    <name type="scientific">Emergomyces africanus</name>
    <dbReference type="NCBI Taxonomy" id="1955775"/>
    <lineage>
        <taxon>Eukaryota</taxon>
        <taxon>Fungi</taxon>
        <taxon>Dikarya</taxon>
        <taxon>Ascomycota</taxon>
        <taxon>Pezizomycotina</taxon>
        <taxon>Eurotiomycetes</taxon>
        <taxon>Eurotiomycetidae</taxon>
        <taxon>Onygenales</taxon>
        <taxon>Ajellomycetaceae</taxon>
        <taxon>Emergomyces</taxon>
    </lineage>
</organism>
<evidence type="ECO:0000256" key="2">
    <source>
        <dbReference type="ARBA" id="ARBA00022737"/>
    </source>
</evidence>
<dbReference type="GO" id="GO:0061685">
    <property type="term" value="F:diphthine methylesterase activity"/>
    <property type="evidence" value="ECO:0007669"/>
    <property type="project" value="TreeGrafter"/>
</dbReference>
<dbReference type="GO" id="GO:0017183">
    <property type="term" value="P:protein histidyl modification to diphthamide"/>
    <property type="evidence" value="ECO:0007669"/>
    <property type="project" value="TreeGrafter"/>
</dbReference>
<comment type="pathway">
    <text evidence="3">Protein modification.</text>
</comment>
<dbReference type="InterPro" id="IPR036322">
    <property type="entry name" value="WD40_repeat_dom_sf"/>
</dbReference>
<evidence type="ECO:0008006" key="6">
    <source>
        <dbReference type="Google" id="ProtNLM"/>
    </source>
</evidence>
<evidence type="ECO:0000256" key="1">
    <source>
        <dbReference type="ARBA" id="ARBA00022574"/>
    </source>
</evidence>
<keyword evidence="1" id="KW-0853">WD repeat</keyword>
<dbReference type="STRING" id="1658172.A0A1B7P2X6"/>
<dbReference type="InterPro" id="IPR015943">
    <property type="entry name" value="WD40/YVTN_repeat-like_dom_sf"/>
</dbReference>
<comment type="caution">
    <text evidence="4">The sequence shown here is derived from an EMBL/GenBank/DDBJ whole genome shotgun (WGS) entry which is preliminary data.</text>
</comment>
<reference evidence="4 5" key="1">
    <citation type="submission" date="2015-07" db="EMBL/GenBank/DDBJ databases">
        <title>Emmonsia species relationships and genome sequence.</title>
        <authorList>
            <person name="Cuomo C.A."/>
            <person name="Schwartz I.S."/>
            <person name="Kenyon C."/>
            <person name="de Hoog G.S."/>
            <person name="Govender N.P."/>
            <person name="Botha A."/>
            <person name="Moreno L."/>
            <person name="de Vries M."/>
            <person name="Munoz J.F."/>
            <person name="Stielow J.B."/>
        </authorList>
    </citation>
    <scope>NUCLEOTIDE SEQUENCE [LARGE SCALE GENOMIC DNA]</scope>
    <source>
        <strain evidence="4 5">CBS 136260</strain>
    </source>
</reference>
<name>A0A1B7P2X6_9EURO</name>
<dbReference type="SUPFAM" id="SSF50978">
    <property type="entry name" value="WD40 repeat-like"/>
    <property type="match status" value="1"/>
</dbReference>
<sequence length="469" mass="50839">MGTTILSAQSLYTTFLDQPPSCLEFCPAAPDYLVIGTYLLSESSPENSTGTQQSKTGTIQLFKLDSESFQLTQIHKISLPHAVFDLHFSPRDPTLFAVATNAASVCLYRLEASHANGRSSSLSSFTSITLLTSIPVHDDTSISALYFSWLPPPTLTTGSRGSLDHDYHNGQLSTDGFAVSFSDGRVSVFHTNSPSHEISKESMTEIALPGEPVEVWFTTFHYGNSLSGGKQLMLLSGDDFGGLRVHQFAGDGEGEGEGEGNVEGKEHGGEQGGVVWTDGQFPVQTVEARVGSRHHGAGITAILPLFTEGGETVLLTGSYDEYLRVYKLTGRGSVLASVLAEERLGGGVWRLKVVTKLEEEPLGMEAFSNMRRERSYLVLASCMHAGVRIVKVTCSTVAQEGDGLGMGRWDIKVLAQFTEHESMNYASDVWRGSDMGGGDNQTEEERVCSLLCVSSSFYDKKICVWKAKV</sequence>
<evidence type="ECO:0000256" key="3">
    <source>
        <dbReference type="ARBA" id="ARBA00043952"/>
    </source>
</evidence>
<protein>
    <recommendedName>
        <fullName evidence="6">Diphthine methyltransferase</fullName>
    </recommendedName>
</protein>
<dbReference type="Gene3D" id="2.130.10.10">
    <property type="entry name" value="YVTN repeat-like/Quinoprotein amine dehydrogenase"/>
    <property type="match status" value="1"/>
</dbReference>
<dbReference type="PANTHER" id="PTHR46042">
    <property type="entry name" value="DIPHTHINE METHYLTRANSFERASE"/>
    <property type="match status" value="1"/>
</dbReference>
<evidence type="ECO:0000313" key="4">
    <source>
        <dbReference type="EMBL" id="OAX83373.1"/>
    </source>
</evidence>
<gene>
    <name evidence="4" type="ORF">ACJ72_02265</name>
</gene>
<dbReference type="AlphaFoldDB" id="A0A1B7P2X6"/>
<dbReference type="EMBL" id="LGUA01000183">
    <property type="protein sequence ID" value="OAX83373.1"/>
    <property type="molecule type" value="Genomic_DNA"/>
</dbReference>
<evidence type="ECO:0000313" key="5">
    <source>
        <dbReference type="Proteomes" id="UP000091918"/>
    </source>
</evidence>
<dbReference type="InterPro" id="IPR052415">
    <property type="entry name" value="Diphthine_MTase"/>
</dbReference>
<accession>A0A1B7P2X6</accession>
<dbReference type="PANTHER" id="PTHR46042:SF1">
    <property type="entry name" value="DIPHTHINE METHYLTRANSFERASE"/>
    <property type="match status" value="1"/>
</dbReference>
<dbReference type="GO" id="GO:0005737">
    <property type="term" value="C:cytoplasm"/>
    <property type="evidence" value="ECO:0007669"/>
    <property type="project" value="TreeGrafter"/>
</dbReference>
<dbReference type="Proteomes" id="UP000091918">
    <property type="component" value="Unassembled WGS sequence"/>
</dbReference>
<proteinExistence type="predicted"/>
<keyword evidence="5" id="KW-1185">Reference proteome</keyword>